<feature type="transmembrane region" description="Helical" evidence="2">
    <location>
        <begin position="56"/>
        <end position="81"/>
    </location>
</feature>
<proteinExistence type="predicted"/>
<evidence type="ECO:0000313" key="4">
    <source>
        <dbReference type="Proteomes" id="UP000630936"/>
    </source>
</evidence>
<comment type="caution">
    <text evidence="3">The sequence shown here is derived from an EMBL/GenBank/DDBJ whole genome shotgun (WGS) entry which is preliminary data.</text>
</comment>
<protein>
    <submittedName>
        <fullName evidence="3">Uncharacterized protein</fullName>
    </submittedName>
</protein>
<evidence type="ECO:0000313" key="3">
    <source>
        <dbReference type="EMBL" id="GGZ18217.1"/>
    </source>
</evidence>
<accession>A0A918PQW8</accession>
<reference evidence="3" key="2">
    <citation type="submission" date="2020-09" db="EMBL/GenBank/DDBJ databases">
        <authorList>
            <person name="Sun Q."/>
            <person name="Ohkuma M."/>
        </authorList>
    </citation>
    <scope>NUCLEOTIDE SEQUENCE</scope>
    <source>
        <strain evidence="3">JCM 4988</strain>
    </source>
</reference>
<reference evidence="3" key="1">
    <citation type="journal article" date="2014" name="Int. J. Syst. Evol. Microbiol.">
        <title>Complete genome sequence of Corynebacterium casei LMG S-19264T (=DSM 44701T), isolated from a smear-ripened cheese.</title>
        <authorList>
            <consortium name="US DOE Joint Genome Institute (JGI-PGF)"/>
            <person name="Walter F."/>
            <person name="Albersmeier A."/>
            <person name="Kalinowski J."/>
            <person name="Ruckert C."/>
        </authorList>
    </citation>
    <scope>NUCLEOTIDE SEQUENCE</scope>
    <source>
        <strain evidence="3">JCM 4988</strain>
    </source>
</reference>
<evidence type="ECO:0000256" key="1">
    <source>
        <dbReference type="SAM" id="MobiDB-lite"/>
    </source>
</evidence>
<feature type="region of interest" description="Disordered" evidence="1">
    <location>
        <begin position="1"/>
        <end position="31"/>
    </location>
</feature>
<keyword evidence="4" id="KW-1185">Reference proteome</keyword>
<keyword evidence="2" id="KW-1133">Transmembrane helix</keyword>
<evidence type="ECO:0000256" key="2">
    <source>
        <dbReference type="SAM" id="Phobius"/>
    </source>
</evidence>
<dbReference type="EMBL" id="BMWG01000002">
    <property type="protein sequence ID" value="GGZ18217.1"/>
    <property type="molecule type" value="Genomic_DNA"/>
</dbReference>
<keyword evidence="2" id="KW-0812">Transmembrane</keyword>
<name>A0A918PQW8_9ACTN</name>
<organism evidence="3 4">
    <name type="scientific">Streptomyces inusitatus</name>
    <dbReference type="NCBI Taxonomy" id="68221"/>
    <lineage>
        <taxon>Bacteria</taxon>
        <taxon>Bacillati</taxon>
        <taxon>Actinomycetota</taxon>
        <taxon>Actinomycetes</taxon>
        <taxon>Kitasatosporales</taxon>
        <taxon>Streptomycetaceae</taxon>
        <taxon>Streptomyces</taxon>
    </lineage>
</organism>
<gene>
    <name evidence="3" type="ORF">GCM10010387_08340</name>
</gene>
<dbReference type="AlphaFoldDB" id="A0A918PQW8"/>
<sequence>MSEGTGPALPREADQGMDGTSGTEPLRRPTRWLTPAGLAVTSGGALAAGFQGNMAVAAMSAAPSLLLGSFFFFGVVCPAVWSRKPQRQKAALAVMTSLLGTARRRNTTRRRRPAG</sequence>
<keyword evidence="2" id="KW-0472">Membrane</keyword>
<dbReference type="Proteomes" id="UP000630936">
    <property type="component" value="Unassembled WGS sequence"/>
</dbReference>